<proteinExistence type="predicted"/>
<keyword evidence="1" id="KW-0812">Transmembrane</keyword>
<name>A0A061FFB9_THECC</name>
<dbReference type="STRING" id="3641.A0A061FFB9"/>
<dbReference type="AlphaFoldDB" id="A0A061FFB9"/>
<dbReference type="OMA" id="WWELMNA"/>
<evidence type="ECO:0000313" key="4">
    <source>
        <dbReference type="Proteomes" id="UP000026915"/>
    </source>
</evidence>
<protein>
    <recommendedName>
        <fullName evidence="2">DUF7870 domain-containing protein</fullName>
    </recommendedName>
</protein>
<evidence type="ECO:0000313" key="3">
    <source>
        <dbReference type="EMBL" id="EOY15427.1"/>
    </source>
</evidence>
<dbReference type="Proteomes" id="UP000026915">
    <property type="component" value="Chromosome 8"/>
</dbReference>
<dbReference type="EMBL" id="CM001886">
    <property type="protein sequence ID" value="EOY15427.1"/>
    <property type="molecule type" value="Genomic_DNA"/>
</dbReference>
<dbReference type="Pfam" id="PF25276">
    <property type="entry name" value="DUF7870"/>
    <property type="match status" value="1"/>
</dbReference>
<dbReference type="PANTHER" id="PTHR33597:SF11">
    <property type="entry name" value="OS07G0620600 PROTEIN"/>
    <property type="match status" value="1"/>
</dbReference>
<accession>A0A061FFB9</accession>
<keyword evidence="1" id="KW-1133">Transmembrane helix</keyword>
<gene>
    <name evidence="3" type="ORF">TCM_034490</name>
</gene>
<feature type="domain" description="DUF7870" evidence="2">
    <location>
        <begin position="277"/>
        <end position="453"/>
    </location>
</feature>
<dbReference type="PANTHER" id="PTHR33597">
    <property type="entry name" value="OS02G0760400 PROTEIN"/>
    <property type="match status" value="1"/>
</dbReference>
<feature type="transmembrane region" description="Helical" evidence="1">
    <location>
        <begin position="80"/>
        <end position="98"/>
    </location>
</feature>
<dbReference type="eggNOG" id="ENOG502QUHQ">
    <property type="taxonomic scope" value="Eukaryota"/>
</dbReference>
<reference evidence="3 4" key="1">
    <citation type="journal article" date="2013" name="Genome Biol.">
        <title>The genome sequence of the most widely cultivated cacao type and its use to identify candidate genes regulating pod color.</title>
        <authorList>
            <person name="Motamayor J.C."/>
            <person name="Mockaitis K."/>
            <person name="Schmutz J."/>
            <person name="Haiminen N."/>
            <person name="Iii D.L."/>
            <person name="Cornejo O."/>
            <person name="Findley S.D."/>
            <person name="Zheng P."/>
            <person name="Utro F."/>
            <person name="Royaert S."/>
            <person name="Saski C."/>
            <person name="Jenkins J."/>
            <person name="Podicheti R."/>
            <person name="Zhao M."/>
            <person name="Scheffler B.E."/>
            <person name="Stack J.C."/>
            <person name="Feltus F.A."/>
            <person name="Mustiga G.M."/>
            <person name="Amores F."/>
            <person name="Phillips W."/>
            <person name="Marelli J.P."/>
            <person name="May G.D."/>
            <person name="Shapiro H."/>
            <person name="Ma J."/>
            <person name="Bustamante C.D."/>
            <person name="Schnell R.J."/>
            <person name="Main D."/>
            <person name="Gilbert D."/>
            <person name="Parida L."/>
            <person name="Kuhn D.N."/>
        </authorList>
    </citation>
    <scope>NUCLEOTIDE SEQUENCE [LARGE SCALE GENOMIC DNA]</scope>
    <source>
        <strain evidence="4">cv. Matina 1-6</strain>
    </source>
</reference>
<keyword evidence="4" id="KW-1185">Reference proteome</keyword>
<evidence type="ECO:0000256" key="1">
    <source>
        <dbReference type="SAM" id="Phobius"/>
    </source>
</evidence>
<dbReference type="HOGENOM" id="CLU_057012_0_0_1"/>
<sequence>MEVQRIRQLMLLWSRLQSSRVALVGGNHTAARLLSMAVQIIDGLQTTCHDKHKPLCYGGISLPADTHLIVKLPDSRIFKLLSRFIVILALTIVLIPLLRIGSIISKESASPAADAIKPEFGSTDPVNLEFLPLIFRDLNKQGILKMGNKGLMLSNDDEEAIHCSLFLRRSDMEFVSLTDLERQSSIPNESFDSAFTRNFRAASEFIDRTLKVGGIVAVQLNGRSSLSFDKPSNYRIVYYSKSQSNILVMKKIEYSKTISSTQRRLLGYTLEAKKAALKKLEDVLLEPPRAASRRSKTYLKRTKYLPDLLGDTLESYPRRVFIDVGVPEKEGGSGPSWFAKNYPTRNLKFEMYKIETLTKESSRKDVPQLAEIGMSDWLRKNVKGEEFVVMKAEAEVVEDMVKSKSIRLVDELFLECKPQGDDGRKNMSKRAYWECLALYGKLRDEGVAVHQWWG</sequence>
<dbReference type="InParanoid" id="A0A061FFB9"/>
<organism evidence="3 4">
    <name type="scientific">Theobroma cacao</name>
    <name type="common">Cacao</name>
    <name type="synonym">Cocoa</name>
    <dbReference type="NCBI Taxonomy" id="3641"/>
    <lineage>
        <taxon>Eukaryota</taxon>
        <taxon>Viridiplantae</taxon>
        <taxon>Streptophyta</taxon>
        <taxon>Embryophyta</taxon>
        <taxon>Tracheophyta</taxon>
        <taxon>Spermatophyta</taxon>
        <taxon>Magnoliopsida</taxon>
        <taxon>eudicotyledons</taxon>
        <taxon>Gunneridae</taxon>
        <taxon>Pentapetalae</taxon>
        <taxon>rosids</taxon>
        <taxon>malvids</taxon>
        <taxon>Malvales</taxon>
        <taxon>Malvaceae</taxon>
        <taxon>Byttnerioideae</taxon>
        <taxon>Theobroma</taxon>
    </lineage>
</organism>
<keyword evidence="1" id="KW-0472">Membrane</keyword>
<dbReference type="InterPro" id="IPR057192">
    <property type="entry name" value="DUF7870"/>
</dbReference>
<evidence type="ECO:0000259" key="2">
    <source>
        <dbReference type="Pfam" id="PF25276"/>
    </source>
</evidence>
<dbReference type="Gramene" id="EOY15427">
    <property type="protein sequence ID" value="EOY15427"/>
    <property type="gene ID" value="TCM_034490"/>
</dbReference>